<dbReference type="EMBL" id="JARUJP010000006">
    <property type="protein sequence ID" value="MDW8800879.1"/>
    <property type="molecule type" value="Genomic_DNA"/>
</dbReference>
<dbReference type="Proteomes" id="UP001281656">
    <property type="component" value="Unassembled WGS sequence"/>
</dbReference>
<protein>
    <recommendedName>
        <fullName evidence="3">Transporter</fullName>
    </recommendedName>
</protein>
<reference evidence="1 2" key="1">
    <citation type="submission" date="2023-04" db="EMBL/GenBank/DDBJ databases">
        <title>Clostridium tannerae sp. nov., isolated from the fecal material of an alpaca.</title>
        <authorList>
            <person name="Miller S."/>
            <person name="Hendry M."/>
            <person name="King J."/>
            <person name="Sankaranarayanan K."/>
            <person name="Lawson P.A."/>
        </authorList>
    </citation>
    <scope>NUCLEOTIDE SEQUENCE [LARGE SCALE GENOMIC DNA]</scope>
    <source>
        <strain evidence="1 2">A1-XYC3</strain>
    </source>
</reference>
<sequence length="128" mass="14471">MYFYYSNCPYEPLCRQTFQPEQFSLSPGLTGTPPSIAPPGPPPNFIPSKIQAVYETTGSGTGFFYAVDTSVIGTCMFRYVYIWLNINTGFWSWINYVDDTSFAGYRWTGSNWVPFRLNSDLVAGFGCF</sequence>
<evidence type="ECO:0000313" key="2">
    <source>
        <dbReference type="Proteomes" id="UP001281656"/>
    </source>
</evidence>
<keyword evidence="2" id="KW-1185">Reference proteome</keyword>
<dbReference type="RefSeq" id="WP_261672486.1">
    <property type="nucleotide sequence ID" value="NZ_JARUJP010000006.1"/>
</dbReference>
<evidence type="ECO:0008006" key="3">
    <source>
        <dbReference type="Google" id="ProtNLM"/>
    </source>
</evidence>
<name>A0ABU4JSE6_9CLOT</name>
<gene>
    <name evidence="1" type="ORF">P8V03_06890</name>
</gene>
<comment type="caution">
    <text evidence="1">The sequence shown here is derived from an EMBL/GenBank/DDBJ whole genome shotgun (WGS) entry which is preliminary data.</text>
</comment>
<accession>A0ABU4JSE6</accession>
<evidence type="ECO:0000313" key="1">
    <source>
        <dbReference type="EMBL" id="MDW8800879.1"/>
    </source>
</evidence>
<proteinExistence type="predicted"/>
<organism evidence="1 2">
    <name type="scientific">Clostridium tanneri</name>
    <dbReference type="NCBI Taxonomy" id="3037988"/>
    <lineage>
        <taxon>Bacteria</taxon>
        <taxon>Bacillati</taxon>
        <taxon>Bacillota</taxon>
        <taxon>Clostridia</taxon>
        <taxon>Eubacteriales</taxon>
        <taxon>Clostridiaceae</taxon>
        <taxon>Clostridium</taxon>
    </lineage>
</organism>